<organism evidence="3 4">
    <name type="scientific">Brevibacterium salitolerans</name>
    <dbReference type="NCBI Taxonomy" id="1403566"/>
    <lineage>
        <taxon>Bacteria</taxon>
        <taxon>Bacillati</taxon>
        <taxon>Actinomycetota</taxon>
        <taxon>Actinomycetes</taxon>
        <taxon>Micrococcales</taxon>
        <taxon>Brevibacteriaceae</taxon>
        <taxon>Brevibacterium</taxon>
    </lineage>
</organism>
<protein>
    <recommendedName>
        <fullName evidence="2">Smf/DprA SLOG domain-containing protein</fullName>
    </recommendedName>
</protein>
<comment type="caution">
    <text evidence="3">The sequence shown here is derived from an EMBL/GenBank/DDBJ whole genome shotgun (WGS) entry which is preliminary data.</text>
</comment>
<evidence type="ECO:0000256" key="1">
    <source>
        <dbReference type="ARBA" id="ARBA00006525"/>
    </source>
</evidence>
<proteinExistence type="inferred from homology"/>
<evidence type="ECO:0000259" key="2">
    <source>
        <dbReference type="Pfam" id="PF02481"/>
    </source>
</evidence>
<comment type="similarity">
    <text evidence="1">Belongs to the DprA/Smf family.</text>
</comment>
<reference evidence="3 4" key="1">
    <citation type="journal article" date="2019" name="Int. J. Syst. Evol. Microbiol.">
        <title>The Global Catalogue of Microorganisms (GCM) 10K type strain sequencing project: providing services to taxonomists for standard genome sequencing and annotation.</title>
        <authorList>
            <consortium name="The Broad Institute Genomics Platform"/>
            <consortium name="The Broad Institute Genome Sequencing Center for Infectious Disease"/>
            <person name="Wu L."/>
            <person name="Ma J."/>
        </authorList>
    </citation>
    <scope>NUCLEOTIDE SEQUENCE [LARGE SCALE GENOMIC DNA]</scope>
    <source>
        <strain evidence="3 4">JCM 15900</strain>
    </source>
</reference>
<feature type="domain" description="Smf/DprA SLOG" evidence="2">
    <location>
        <begin position="103"/>
        <end position="313"/>
    </location>
</feature>
<dbReference type="PANTHER" id="PTHR43022">
    <property type="entry name" value="PROTEIN SMF"/>
    <property type="match status" value="1"/>
</dbReference>
<name>A0ABN2X532_9MICO</name>
<accession>A0ABN2X532</accession>
<dbReference type="Gene3D" id="3.40.50.450">
    <property type="match status" value="1"/>
</dbReference>
<dbReference type="Proteomes" id="UP001500984">
    <property type="component" value="Unassembled WGS sequence"/>
</dbReference>
<evidence type="ECO:0000313" key="3">
    <source>
        <dbReference type="EMBL" id="GAA2103497.1"/>
    </source>
</evidence>
<dbReference type="RefSeq" id="WP_344337836.1">
    <property type="nucleotide sequence ID" value="NZ_BAAAPZ010000017.1"/>
</dbReference>
<dbReference type="EMBL" id="BAAAPZ010000017">
    <property type="protein sequence ID" value="GAA2103497.1"/>
    <property type="molecule type" value="Genomic_DNA"/>
</dbReference>
<dbReference type="InterPro" id="IPR003488">
    <property type="entry name" value="DprA"/>
</dbReference>
<dbReference type="NCBIfam" id="TIGR00732">
    <property type="entry name" value="dprA"/>
    <property type="match status" value="1"/>
</dbReference>
<gene>
    <name evidence="3" type="ORF">GCM10009823_27430</name>
</gene>
<dbReference type="InterPro" id="IPR057666">
    <property type="entry name" value="DrpA_SLOG"/>
</dbReference>
<dbReference type="SUPFAM" id="SSF102405">
    <property type="entry name" value="MCP/YpsA-like"/>
    <property type="match status" value="1"/>
</dbReference>
<dbReference type="Pfam" id="PF02481">
    <property type="entry name" value="DNA_processg_A"/>
    <property type="match status" value="1"/>
</dbReference>
<evidence type="ECO:0000313" key="4">
    <source>
        <dbReference type="Proteomes" id="UP001500984"/>
    </source>
</evidence>
<dbReference type="PANTHER" id="PTHR43022:SF1">
    <property type="entry name" value="PROTEIN SMF"/>
    <property type="match status" value="1"/>
</dbReference>
<sequence>MTTDAERVAAADVVRLAEPGDEVLAALVRSVGFEEARVLALSRAAADRRRAVEAVAEAGGGGSEERAGLRRRTLAALERWEVRGDSLDGARDLRVMARLGGRLVLPGEEEWPAVLDDLGAQAPMALWVRGPLCLAEALRGAVAVVGARAADSYGLTLTRRLCWDLAAAGRTLVSGGAYGVDAAVHRTALGAQGATVAFMAGGVDNLYPRGNAALLTEIAVRGALVSETAPGQTAMRHRFLLRNRLIAASSRATVVTAAGHRSGALNTAHRAAELLRPVGAVPGPVLSDQSAGCHRLLQEGAAVLVTSAEDVLALAGSLGEAIAQEEQAELRLTDEFGEAELRVFSALPGRRGVDVPTVAARAGLSLSQAMSALASLELRGRAGKSAHGWAKRTG</sequence>
<keyword evidence="4" id="KW-1185">Reference proteome</keyword>